<evidence type="ECO:0000256" key="1">
    <source>
        <dbReference type="ARBA" id="ARBA00004429"/>
    </source>
</evidence>
<proteinExistence type="inferred from homology"/>
<gene>
    <name evidence="10" type="ORF">EDC65_0922</name>
</gene>
<dbReference type="InterPro" id="IPR000515">
    <property type="entry name" value="MetI-like"/>
</dbReference>
<dbReference type="GO" id="GO:0043190">
    <property type="term" value="C:ATP-binding cassette (ABC) transporter complex"/>
    <property type="evidence" value="ECO:0007669"/>
    <property type="project" value="InterPro"/>
</dbReference>
<dbReference type="Proteomes" id="UP000278222">
    <property type="component" value="Unassembled WGS sequence"/>
</dbReference>
<dbReference type="PANTHER" id="PTHR30614">
    <property type="entry name" value="MEMBRANE COMPONENT OF AMINO ACID ABC TRANSPORTER"/>
    <property type="match status" value="1"/>
</dbReference>
<dbReference type="PROSITE" id="PS50928">
    <property type="entry name" value="ABC_TM1"/>
    <property type="match status" value="1"/>
</dbReference>
<comment type="subcellular location">
    <subcellularLocation>
        <location evidence="1">Cell inner membrane</location>
        <topology evidence="1">Multi-pass membrane protein</topology>
    </subcellularLocation>
    <subcellularLocation>
        <location evidence="8">Cell membrane</location>
        <topology evidence="8">Multi-pass membrane protein</topology>
    </subcellularLocation>
</comment>
<evidence type="ECO:0000313" key="10">
    <source>
        <dbReference type="EMBL" id="ROQ01736.1"/>
    </source>
</evidence>
<organism evidence="10 11">
    <name type="scientific">Stella humosa</name>
    <dbReference type="NCBI Taxonomy" id="94"/>
    <lineage>
        <taxon>Bacteria</taxon>
        <taxon>Pseudomonadati</taxon>
        <taxon>Pseudomonadota</taxon>
        <taxon>Alphaproteobacteria</taxon>
        <taxon>Rhodospirillales</taxon>
        <taxon>Stellaceae</taxon>
        <taxon>Stella</taxon>
    </lineage>
</organism>
<dbReference type="Gene3D" id="1.10.3720.10">
    <property type="entry name" value="MetI-like"/>
    <property type="match status" value="1"/>
</dbReference>
<evidence type="ECO:0000256" key="5">
    <source>
        <dbReference type="ARBA" id="ARBA00022692"/>
    </source>
</evidence>
<feature type="transmembrane region" description="Helical" evidence="8">
    <location>
        <begin position="61"/>
        <end position="81"/>
    </location>
</feature>
<evidence type="ECO:0000256" key="4">
    <source>
        <dbReference type="ARBA" id="ARBA00022475"/>
    </source>
</evidence>
<comment type="caution">
    <text evidence="10">The sequence shown here is derived from an EMBL/GenBank/DDBJ whole genome shotgun (WGS) entry which is preliminary data.</text>
</comment>
<keyword evidence="6 8" id="KW-1133">Transmembrane helix</keyword>
<dbReference type="GO" id="GO:0022857">
    <property type="term" value="F:transmembrane transporter activity"/>
    <property type="evidence" value="ECO:0007669"/>
    <property type="project" value="InterPro"/>
</dbReference>
<evidence type="ECO:0000259" key="9">
    <source>
        <dbReference type="PROSITE" id="PS50928"/>
    </source>
</evidence>
<dbReference type="Pfam" id="PF00528">
    <property type="entry name" value="BPD_transp_1"/>
    <property type="match status" value="1"/>
</dbReference>
<name>A0A3N1ML64_9PROT</name>
<dbReference type="AlphaFoldDB" id="A0A3N1ML64"/>
<sequence>MWAIVEENWLLFLIGQYPHGPIGGLTVTVILALLGLILSFPCALALALARLSPFRWLRWPAVAIIYAVRGVPLLMLLFWAYFFVPIVTGQAVSGFTTLLCALVIYESAYLSEIIRAGIEGIPAGQTEAAKSLGLRYFPTMYKIILPQALFNMLPSMVNQFVSLIKSTSVGYIISVNEITFAAYQVNNRLLTKPFEVYGLLALTFFVLCFALTRLAKLLERRIGTRRAGQVAEAA</sequence>
<dbReference type="CDD" id="cd06261">
    <property type="entry name" value="TM_PBP2"/>
    <property type="match status" value="1"/>
</dbReference>
<dbReference type="EMBL" id="RJKX01000011">
    <property type="protein sequence ID" value="ROQ01736.1"/>
    <property type="molecule type" value="Genomic_DNA"/>
</dbReference>
<dbReference type="NCBIfam" id="TIGR01726">
    <property type="entry name" value="HEQRo_perm_3TM"/>
    <property type="match status" value="1"/>
</dbReference>
<dbReference type="SUPFAM" id="SSF161098">
    <property type="entry name" value="MetI-like"/>
    <property type="match status" value="1"/>
</dbReference>
<dbReference type="InterPro" id="IPR043429">
    <property type="entry name" value="ArtM/GltK/GlnP/TcyL/YhdX-like"/>
</dbReference>
<comment type="similarity">
    <text evidence="2">Belongs to the binding-protein-dependent transport system permease family. HisMQ subfamily.</text>
</comment>
<dbReference type="InterPro" id="IPR035906">
    <property type="entry name" value="MetI-like_sf"/>
</dbReference>
<accession>A0A3N1ML64</accession>
<evidence type="ECO:0000313" key="11">
    <source>
        <dbReference type="Proteomes" id="UP000278222"/>
    </source>
</evidence>
<evidence type="ECO:0000256" key="3">
    <source>
        <dbReference type="ARBA" id="ARBA00022448"/>
    </source>
</evidence>
<dbReference type="InterPro" id="IPR010065">
    <property type="entry name" value="AA_ABC_transptr_permease_3TM"/>
</dbReference>
<feature type="transmembrane region" description="Helical" evidence="8">
    <location>
        <begin position="87"/>
        <end position="105"/>
    </location>
</feature>
<reference evidence="10 11" key="1">
    <citation type="submission" date="2018-11" db="EMBL/GenBank/DDBJ databases">
        <title>Genomic Encyclopedia of Type Strains, Phase IV (KMG-IV): sequencing the most valuable type-strain genomes for metagenomic binning, comparative biology and taxonomic classification.</title>
        <authorList>
            <person name="Goeker M."/>
        </authorList>
    </citation>
    <scope>NUCLEOTIDE SEQUENCE [LARGE SCALE GENOMIC DNA]</scope>
    <source>
        <strain evidence="10 11">DSM 5900</strain>
    </source>
</reference>
<evidence type="ECO:0000256" key="6">
    <source>
        <dbReference type="ARBA" id="ARBA00022989"/>
    </source>
</evidence>
<keyword evidence="5 8" id="KW-0812">Transmembrane</keyword>
<evidence type="ECO:0000256" key="2">
    <source>
        <dbReference type="ARBA" id="ARBA00010072"/>
    </source>
</evidence>
<protein>
    <submittedName>
        <fullName evidence="10">Amino acid ABC transporter membrane protein 2 (PAAT family)</fullName>
    </submittedName>
</protein>
<evidence type="ECO:0000256" key="8">
    <source>
        <dbReference type="RuleBase" id="RU363032"/>
    </source>
</evidence>
<dbReference type="PANTHER" id="PTHR30614:SF21">
    <property type="entry name" value="AMINO ACID ABC TRANSPORTER PERMEASE"/>
    <property type="match status" value="1"/>
</dbReference>
<feature type="transmembrane region" description="Helical" evidence="8">
    <location>
        <begin position="22"/>
        <end position="49"/>
    </location>
</feature>
<dbReference type="OrthoDB" id="7190458at2"/>
<dbReference type="GO" id="GO:0006865">
    <property type="term" value="P:amino acid transport"/>
    <property type="evidence" value="ECO:0007669"/>
    <property type="project" value="TreeGrafter"/>
</dbReference>
<feature type="transmembrane region" description="Helical" evidence="8">
    <location>
        <begin position="160"/>
        <end position="184"/>
    </location>
</feature>
<feature type="domain" description="ABC transmembrane type-1" evidence="9">
    <location>
        <begin position="25"/>
        <end position="215"/>
    </location>
</feature>
<keyword evidence="11" id="KW-1185">Reference proteome</keyword>
<dbReference type="RefSeq" id="WP_123688468.1">
    <property type="nucleotide sequence ID" value="NZ_AP019700.1"/>
</dbReference>
<keyword evidence="7 8" id="KW-0472">Membrane</keyword>
<keyword evidence="3 8" id="KW-0813">Transport</keyword>
<keyword evidence="4" id="KW-1003">Cell membrane</keyword>
<feature type="transmembrane region" description="Helical" evidence="8">
    <location>
        <begin position="196"/>
        <end position="215"/>
    </location>
</feature>
<evidence type="ECO:0000256" key="7">
    <source>
        <dbReference type="ARBA" id="ARBA00023136"/>
    </source>
</evidence>